<evidence type="ECO:0000256" key="2">
    <source>
        <dbReference type="ARBA" id="ARBA00022692"/>
    </source>
</evidence>
<comment type="subcellular location">
    <subcellularLocation>
        <location evidence="1">Endomembrane system</location>
        <topology evidence="1">Multi-pass membrane protein</topology>
    </subcellularLocation>
</comment>
<dbReference type="PANTHER" id="PTHR43847">
    <property type="entry name" value="BLL3993 PROTEIN"/>
    <property type="match status" value="1"/>
</dbReference>
<dbReference type="EMBL" id="LR134355">
    <property type="protein sequence ID" value="VEG46582.1"/>
    <property type="molecule type" value="Genomic_DNA"/>
</dbReference>
<proteinExistence type="predicted"/>
<dbReference type="GO" id="GO:0032259">
    <property type="term" value="P:methylation"/>
    <property type="evidence" value="ECO:0007669"/>
    <property type="project" value="UniProtKB-KW"/>
</dbReference>
<feature type="transmembrane region" description="Helical" evidence="5">
    <location>
        <begin position="7"/>
        <end position="26"/>
    </location>
</feature>
<organism evidence="6 7">
    <name type="scientific">Mycolicibacterium chitae</name>
    <name type="common">Mycobacterium chitae</name>
    <dbReference type="NCBI Taxonomy" id="1792"/>
    <lineage>
        <taxon>Bacteria</taxon>
        <taxon>Bacillati</taxon>
        <taxon>Actinomycetota</taxon>
        <taxon>Actinomycetes</taxon>
        <taxon>Mycobacteriales</taxon>
        <taxon>Mycobacteriaceae</taxon>
        <taxon>Mycolicibacterium</taxon>
    </lineage>
</organism>
<dbReference type="PANTHER" id="PTHR43847:SF1">
    <property type="entry name" value="BLL3993 PROTEIN"/>
    <property type="match status" value="1"/>
</dbReference>
<dbReference type="InterPro" id="IPR052527">
    <property type="entry name" value="Metal_cation-efflux_comp"/>
</dbReference>
<evidence type="ECO:0000256" key="4">
    <source>
        <dbReference type="ARBA" id="ARBA00023136"/>
    </source>
</evidence>
<evidence type="ECO:0000313" key="6">
    <source>
        <dbReference type="EMBL" id="VEG46582.1"/>
    </source>
</evidence>
<evidence type="ECO:0000256" key="3">
    <source>
        <dbReference type="ARBA" id="ARBA00022989"/>
    </source>
</evidence>
<feature type="transmembrane region" description="Helical" evidence="5">
    <location>
        <begin position="32"/>
        <end position="53"/>
    </location>
</feature>
<protein>
    <submittedName>
        <fullName evidence="6">Isoprenylcysteine carboxyl methyltransferase (Icmt) family protein</fullName>
    </submittedName>
</protein>
<keyword evidence="6" id="KW-0808">Transferase</keyword>
<dbReference type="InterPro" id="IPR007318">
    <property type="entry name" value="Phopholipid_MeTrfase"/>
</dbReference>
<keyword evidence="4 5" id="KW-0472">Membrane</keyword>
<dbReference type="RefSeq" id="WP_126332853.1">
    <property type="nucleotide sequence ID" value="NZ_AP022604.1"/>
</dbReference>
<dbReference type="OrthoDB" id="7203053at2"/>
<keyword evidence="6" id="KW-0489">Methyltransferase</keyword>
<dbReference type="GO" id="GO:0008168">
    <property type="term" value="F:methyltransferase activity"/>
    <property type="evidence" value="ECO:0007669"/>
    <property type="project" value="UniProtKB-KW"/>
</dbReference>
<feature type="transmembrane region" description="Helical" evidence="5">
    <location>
        <begin position="74"/>
        <end position="93"/>
    </location>
</feature>
<dbReference type="Gene3D" id="1.20.120.1630">
    <property type="match status" value="1"/>
</dbReference>
<keyword evidence="2 5" id="KW-0812">Transmembrane</keyword>
<name>A0A448I2G6_MYCCI</name>
<evidence type="ECO:0000256" key="1">
    <source>
        <dbReference type="ARBA" id="ARBA00004127"/>
    </source>
</evidence>
<dbReference type="GO" id="GO:0012505">
    <property type="term" value="C:endomembrane system"/>
    <property type="evidence" value="ECO:0007669"/>
    <property type="project" value="UniProtKB-SubCell"/>
</dbReference>
<gene>
    <name evidence="6" type="ORF">NCTC10485_01166</name>
</gene>
<dbReference type="AlphaFoldDB" id="A0A448I2G6"/>
<keyword evidence="3 5" id="KW-1133">Transmembrane helix</keyword>
<keyword evidence="7" id="KW-1185">Reference proteome</keyword>
<feature type="transmembrane region" description="Helical" evidence="5">
    <location>
        <begin position="165"/>
        <end position="192"/>
    </location>
</feature>
<evidence type="ECO:0000256" key="5">
    <source>
        <dbReference type="SAM" id="Phobius"/>
    </source>
</evidence>
<evidence type="ECO:0000313" key="7">
    <source>
        <dbReference type="Proteomes" id="UP000282551"/>
    </source>
</evidence>
<sequence>MNLNLRAVAASVVGLVATVALLFWPAGTFAYWQGWALIAVMVALSTPYTVHLATRHPQVLERRLRVGPAAETRTIQRLAVFGLQASVLAAMVLSAFDHRFGWSHVPVWLCVVGLGLTAVGLGASMLVVLQNSWAAGTIEIQTGQELVARGLYGIVRHPMYSGATLMLVGIPLGLGSFWGLLPGLLGVVALIVRTVDEEKMLVQDLPGYPDYRARVRYRMVPYLW</sequence>
<dbReference type="Proteomes" id="UP000282551">
    <property type="component" value="Chromosome"/>
</dbReference>
<dbReference type="Pfam" id="PF04191">
    <property type="entry name" value="PEMT"/>
    <property type="match status" value="1"/>
</dbReference>
<feature type="transmembrane region" description="Helical" evidence="5">
    <location>
        <begin position="105"/>
        <end position="129"/>
    </location>
</feature>
<accession>A0A448I2G6</accession>
<reference evidence="6 7" key="1">
    <citation type="submission" date="2018-12" db="EMBL/GenBank/DDBJ databases">
        <authorList>
            <consortium name="Pathogen Informatics"/>
        </authorList>
    </citation>
    <scope>NUCLEOTIDE SEQUENCE [LARGE SCALE GENOMIC DNA]</scope>
    <source>
        <strain evidence="6 7">NCTC10485</strain>
    </source>
</reference>